<name>A0ABT2BXK9_9BURK</name>
<reference evidence="1" key="1">
    <citation type="submission" date="2022-08" db="EMBL/GenBank/DDBJ databases">
        <title>Reclassification of Massilia species as members of the genera Telluria, Duganella, Pseudoduganella, Mokoshia gen. nov. and Zemynaea gen. nov. using orthogonal and non-orthogonal genome-based approaches.</title>
        <authorList>
            <person name="Bowman J.P."/>
        </authorList>
    </citation>
    <scope>NUCLEOTIDE SEQUENCE</scope>
    <source>
        <strain evidence="1">LMG 11547</strain>
    </source>
</reference>
<evidence type="ECO:0000313" key="2">
    <source>
        <dbReference type="Proteomes" id="UP001165263"/>
    </source>
</evidence>
<comment type="caution">
    <text evidence="1">The sequence shown here is derived from an EMBL/GenBank/DDBJ whole genome shotgun (WGS) entry which is preliminary data.</text>
</comment>
<gene>
    <name evidence="1" type="ORF">NX786_11090</name>
</gene>
<evidence type="ECO:0008006" key="3">
    <source>
        <dbReference type="Google" id="ProtNLM"/>
    </source>
</evidence>
<organism evidence="1 2">
    <name type="scientific">Telluria mixta</name>
    <dbReference type="NCBI Taxonomy" id="34071"/>
    <lineage>
        <taxon>Bacteria</taxon>
        <taxon>Pseudomonadati</taxon>
        <taxon>Pseudomonadota</taxon>
        <taxon>Betaproteobacteria</taxon>
        <taxon>Burkholderiales</taxon>
        <taxon>Oxalobacteraceae</taxon>
        <taxon>Telluria group</taxon>
        <taxon>Telluria</taxon>
    </lineage>
</organism>
<dbReference type="RefSeq" id="WP_259448975.1">
    <property type="nucleotide sequence ID" value="NZ_CP119520.1"/>
</dbReference>
<accession>A0ABT2BXK9</accession>
<proteinExistence type="predicted"/>
<evidence type="ECO:0000313" key="1">
    <source>
        <dbReference type="EMBL" id="MCS0629877.1"/>
    </source>
</evidence>
<dbReference type="EMBL" id="JANUHC010000003">
    <property type="protein sequence ID" value="MCS0629877.1"/>
    <property type="molecule type" value="Genomic_DNA"/>
</dbReference>
<dbReference type="Proteomes" id="UP001165263">
    <property type="component" value="Unassembled WGS sequence"/>
</dbReference>
<sequence>MASLSIPALPPPVIPASAPGALPAAPVGAVAAAVPVALLQAELEALPLPLPAAQPAPALPAGDALPDAAAMRPDQVVMARQLTWPRPDGGALAASWRGMVRSYGTQLVARAVQASQQQRGQSLPGTLLQSGLDARVLRQADLATLPPDAWRFTVHAGGPQAQHLRVIGEEEAAQKPQRRRRRAALRLELVLADGTVVTVQAEPLADGVMLDVCTLDPGTLLHLRALQPQLEDAVRRSGLRVLGWTWSDSLPKGPVHARLPSTEAAAALSLPVFRAMAELALLLPAEAGA</sequence>
<protein>
    <recommendedName>
        <fullName evidence="3">Flagellar hook-length control protein-like C-terminal domain-containing protein</fullName>
    </recommendedName>
</protein>
<keyword evidence="2" id="KW-1185">Reference proteome</keyword>